<proteinExistence type="predicted"/>
<evidence type="ECO:0000256" key="4">
    <source>
        <dbReference type="PROSITE-ProRule" id="PRU00221"/>
    </source>
</evidence>
<feature type="repeat" description="WD" evidence="4">
    <location>
        <begin position="252"/>
        <end position="293"/>
    </location>
</feature>
<dbReference type="PRINTS" id="PR00320">
    <property type="entry name" value="GPROTEINBRPT"/>
</dbReference>
<dbReference type="InterPro" id="IPR020472">
    <property type="entry name" value="WD40_PAC1"/>
</dbReference>
<sequence>MKTCRVFILQLNFLTLVCYKLLKFRLVLELNREQLISKIISKIVAISLSLKCVSLIFVSLKKFGLSLAARKKYDIEKHTLINVFFFFVCDKITKRNGIKDEIHSVAMMEDNDLINNLCVNTNMQVCSMYDTITATLNCNFEAKYGKDMYLCGGMKKKKEAHIEAPYLTEKEITIIVENWTALLSIHLGWIDDFNKIISLYVIRFKELKVFRGHSSAVSSVRFSPDDRKVVSASDDETVRIWDVESGKEIHILKGHSSWVNYATFSPDGNTVASCSEDKTVRLWNVQSGQLQIVLNHLSGVTMVQFSPDGQVIASCSVDRDIRIWGARSGILLHLCQGPVHWTNDLQFSPNSQHIVSSSSTKMIFIWNANDGSLLHEFDGSLRPVRRSQFSPDGACIVSCSDDKEIRILNAKSGTEIRRLKGHSDVVSDVKFFPDGEKIVSSSNDNTIRLWDFGTGQEIQKMKGHCNFVSGIDVSSDVLNAFLLFTNIFEKYHIYKNNLFYFLYHKWKHMLLHK</sequence>
<feature type="repeat" description="WD" evidence="4">
    <location>
        <begin position="419"/>
        <end position="460"/>
    </location>
</feature>
<feature type="repeat" description="WD" evidence="4">
    <location>
        <begin position="377"/>
        <end position="418"/>
    </location>
</feature>
<keyword evidence="2" id="KW-0677">Repeat</keyword>
<evidence type="ECO:0000256" key="1">
    <source>
        <dbReference type="ARBA" id="ARBA00022574"/>
    </source>
</evidence>
<gene>
    <name evidence="5" type="ORF">RFI_10982</name>
</gene>
<evidence type="ECO:0000313" key="6">
    <source>
        <dbReference type="Proteomes" id="UP000023152"/>
    </source>
</evidence>
<dbReference type="Pfam" id="PF00400">
    <property type="entry name" value="WD40"/>
    <property type="match status" value="6"/>
</dbReference>
<comment type="caution">
    <text evidence="5">The sequence shown here is derived from an EMBL/GenBank/DDBJ whole genome shotgun (WGS) entry which is preliminary data.</text>
</comment>
<dbReference type="OrthoDB" id="548011at2759"/>
<dbReference type="PANTHER" id="PTHR15622:SF2">
    <property type="entry name" value="U4_U6 SMALL NUCLEAR RIBONUCLEOPROTEIN PRP4"/>
    <property type="match status" value="1"/>
</dbReference>
<evidence type="ECO:0000256" key="3">
    <source>
        <dbReference type="ARBA" id="ARBA00022786"/>
    </source>
</evidence>
<dbReference type="EMBL" id="ASPP01008048">
    <property type="protein sequence ID" value="ETO26153.1"/>
    <property type="molecule type" value="Genomic_DNA"/>
</dbReference>
<dbReference type="SUPFAM" id="SSF50978">
    <property type="entry name" value="WD40 repeat-like"/>
    <property type="match status" value="1"/>
</dbReference>
<dbReference type="PROSITE" id="PS50294">
    <property type="entry name" value="WD_REPEATS_REGION"/>
    <property type="match status" value="4"/>
</dbReference>
<dbReference type="Gene3D" id="2.130.10.10">
    <property type="entry name" value="YVTN repeat-like/Quinoprotein amine dehydrogenase"/>
    <property type="match status" value="2"/>
</dbReference>
<evidence type="ECO:0000256" key="2">
    <source>
        <dbReference type="ARBA" id="ARBA00022737"/>
    </source>
</evidence>
<dbReference type="InterPro" id="IPR051983">
    <property type="entry name" value="WSB_SOCS-box_domain"/>
</dbReference>
<reference evidence="5 6" key="1">
    <citation type="journal article" date="2013" name="Curr. Biol.">
        <title>The Genome of the Foraminiferan Reticulomyxa filosa.</title>
        <authorList>
            <person name="Glockner G."/>
            <person name="Hulsmann N."/>
            <person name="Schleicher M."/>
            <person name="Noegel A.A."/>
            <person name="Eichinger L."/>
            <person name="Gallinger C."/>
            <person name="Pawlowski J."/>
            <person name="Sierra R."/>
            <person name="Euteneuer U."/>
            <person name="Pillet L."/>
            <person name="Moustafa A."/>
            <person name="Platzer M."/>
            <person name="Groth M."/>
            <person name="Szafranski K."/>
            <person name="Schliwa M."/>
        </authorList>
    </citation>
    <scope>NUCLEOTIDE SEQUENCE [LARGE SCALE GENOMIC DNA]</scope>
</reference>
<dbReference type="PROSITE" id="PS00678">
    <property type="entry name" value="WD_REPEATS_1"/>
    <property type="match status" value="3"/>
</dbReference>
<dbReference type="GO" id="GO:0000209">
    <property type="term" value="P:protein polyubiquitination"/>
    <property type="evidence" value="ECO:0007669"/>
    <property type="project" value="TreeGrafter"/>
</dbReference>
<dbReference type="InterPro" id="IPR019775">
    <property type="entry name" value="WD40_repeat_CS"/>
</dbReference>
<organism evidence="5 6">
    <name type="scientific">Reticulomyxa filosa</name>
    <dbReference type="NCBI Taxonomy" id="46433"/>
    <lineage>
        <taxon>Eukaryota</taxon>
        <taxon>Sar</taxon>
        <taxon>Rhizaria</taxon>
        <taxon>Retaria</taxon>
        <taxon>Foraminifera</taxon>
        <taxon>Monothalamids</taxon>
        <taxon>Reticulomyxidae</taxon>
        <taxon>Reticulomyxa</taxon>
    </lineage>
</organism>
<keyword evidence="6" id="KW-1185">Reference proteome</keyword>
<name>X6NJR0_RETFI</name>
<feature type="repeat" description="WD" evidence="4">
    <location>
        <begin position="345"/>
        <end position="376"/>
    </location>
</feature>
<dbReference type="Proteomes" id="UP000023152">
    <property type="component" value="Unassembled WGS sequence"/>
</dbReference>
<dbReference type="SMART" id="SM00320">
    <property type="entry name" value="WD40"/>
    <property type="match status" value="6"/>
</dbReference>
<dbReference type="AlphaFoldDB" id="X6NJR0"/>
<dbReference type="InterPro" id="IPR001680">
    <property type="entry name" value="WD40_rpt"/>
</dbReference>
<keyword evidence="1 4" id="KW-0853">WD repeat</keyword>
<dbReference type="PROSITE" id="PS50082">
    <property type="entry name" value="WD_REPEATS_2"/>
    <property type="match status" value="6"/>
</dbReference>
<dbReference type="PANTHER" id="PTHR15622">
    <property type="entry name" value="WD40 REPEAT PROTEIN"/>
    <property type="match status" value="1"/>
</dbReference>
<protein>
    <submittedName>
        <fullName evidence="5">Uncharacterized protein</fullName>
    </submittedName>
</protein>
<feature type="repeat" description="WD" evidence="4">
    <location>
        <begin position="293"/>
        <end position="334"/>
    </location>
</feature>
<dbReference type="InterPro" id="IPR036322">
    <property type="entry name" value="WD40_repeat_dom_sf"/>
</dbReference>
<keyword evidence="3" id="KW-0833">Ubl conjugation pathway</keyword>
<accession>X6NJR0</accession>
<dbReference type="CDD" id="cd00200">
    <property type="entry name" value="WD40"/>
    <property type="match status" value="1"/>
</dbReference>
<feature type="repeat" description="WD" evidence="4">
    <location>
        <begin position="210"/>
        <end position="251"/>
    </location>
</feature>
<dbReference type="InterPro" id="IPR015943">
    <property type="entry name" value="WD40/YVTN_repeat-like_dom_sf"/>
</dbReference>
<evidence type="ECO:0000313" key="5">
    <source>
        <dbReference type="EMBL" id="ETO26153.1"/>
    </source>
</evidence>